<dbReference type="GO" id="GO:0005506">
    <property type="term" value="F:iron ion binding"/>
    <property type="evidence" value="ECO:0007669"/>
    <property type="project" value="InterPro"/>
</dbReference>
<sequence>MPCPVQHNSDGALVLDPYVRNLPAEREALYAEGPLTRVELPGEVTVWSVTHHEEAKALLTDSRLVKDMAHWADFQEGRVPRTWPLLSVIPPTPTNLLGTDGKEHKRLRLLTAKAFSARRTERLRPRVEEITAELLDALEAKAASGEPVDLKEEFAFKLPMNVIGELYGVPDAQHGYLKDMYVKFFSSVTGPEEFLETYAALERYYDDIIALKRAQPGDDLTTELLEADEDGDSLSDLEVRGTLQVVVAAGHETTVNLLCNAVRALLTHPEQFELVKKGEVSWDTVVEEVLRYDPPTSNFIMRFATEDVEVGGKTIKKGDALMVSYGAISRDRAEHGEEPHPDTFDLTRTKGRHISFGYGPHVCPGAPLARMEGQIALPMLFERFPDLKLAVADEELKNHPSVVVNSLQDLPVILRP</sequence>
<dbReference type="PANTHER" id="PTHR46696:SF1">
    <property type="entry name" value="CYTOCHROME P450 YJIB-RELATED"/>
    <property type="match status" value="1"/>
</dbReference>
<evidence type="ECO:0000256" key="6">
    <source>
        <dbReference type="ARBA" id="ARBA00023033"/>
    </source>
</evidence>
<dbReference type="PANTHER" id="PTHR46696">
    <property type="entry name" value="P450, PUTATIVE (EUROFUNG)-RELATED"/>
    <property type="match status" value="1"/>
</dbReference>
<reference evidence="8 9" key="1">
    <citation type="submission" date="2020-08" db="EMBL/GenBank/DDBJ databases">
        <title>Genomic Encyclopedia of Type Strains, Phase III (KMG-III): the genomes of soil and plant-associated and newly described type strains.</title>
        <authorList>
            <person name="Whitman W."/>
        </authorList>
    </citation>
    <scope>NUCLEOTIDE SEQUENCE [LARGE SCALE GENOMIC DNA]</scope>
    <source>
        <strain evidence="8 9">CECT 8712</strain>
    </source>
</reference>
<dbReference type="SUPFAM" id="SSF48264">
    <property type="entry name" value="Cytochrome P450"/>
    <property type="match status" value="1"/>
</dbReference>
<dbReference type="InterPro" id="IPR017972">
    <property type="entry name" value="Cyt_P450_CS"/>
</dbReference>
<evidence type="ECO:0000256" key="4">
    <source>
        <dbReference type="ARBA" id="ARBA00023002"/>
    </source>
</evidence>
<proteinExistence type="inferred from homology"/>
<dbReference type="AlphaFoldDB" id="A0A841ILL7"/>
<keyword evidence="6 7" id="KW-0503">Monooxygenase</keyword>
<dbReference type="PROSITE" id="PS00086">
    <property type="entry name" value="CYTOCHROME_P450"/>
    <property type="match status" value="1"/>
</dbReference>
<dbReference type="PRINTS" id="PR00359">
    <property type="entry name" value="BP450"/>
</dbReference>
<keyword evidence="4 7" id="KW-0560">Oxidoreductase</keyword>
<evidence type="ECO:0000256" key="1">
    <source>
        <dbReference type="ARBA" id="ARBA00010617"/>
    </source>
</evidence>
<protein>
    <recommendedName>
        <fullName evidence="10">Cytochrome P450</fullName>
    </recommendedName>
</protein>
<dbReference type="GO" id="GO:0004497">
    <property type="term" value="F:monooxygenase activity"/>
    <property type="evidence" value="ECO:0007669"/>
    <property type="project" value="UniProtKB-KW"/>
</dbReference>
<dbReference type="InterPro" id="IPR001128">
    <property type="entry name" value="Cyt_P450"/>
</dbReference>
<evidence type="ECO:0000256" key="7">
    <source>
        <dbReference type="RuleBase" id="RU000461"/>
    </source>
</evidence>
<dbReference type="GO" id="GO:0016705">
    <property type="term" value="F:oxidoreductase activity, acting on paired donors, with incorporation or reduction of molecular oxygen"/>
    <property type="evidence" value="ECO:0007669"/>
    <property type="project" value="InterPro"/>
</dbReference>
<dbReference type="GO" id="GO:0020037">
    <property type="term" value="F:heme binding"/>
    <property type="evidence" value="ECO:0007669"/>
    <property type="project" value="InterPro"/>
</dbReference>
<dbReference type="Pfam" id="PF00067">
    <property type="entry name" value="p450"/>
    <property type="match status" value="3"/>
</dbReference>
<keyword evidence="2 7" id="KW-0349">Heme</keyword>
<evidence type="ECO:0008006" key="10">
    <source>
        <dbReference type="Google" id="ProtNLM"/>
    </source>
</evidence>
<dbReference type="Gene3D" id="1.10.630.10">
    <property type="entry name" value="Cytochrome P450"/>
    <property type="match status" value="1"/>
</dbReference>
<evidence type="ECO:0000256" key="5">
    <source>
        <dbReference type="ARBA" id="ARBA00023004"/>
    </source>
</evidence>
<dbReference type="InterPro" id="IPR002397">
    <property type="entry name" value="Cyt_P450_B"/>
</dbReference>
<comment type="similarity">
    <text evidence="1 7">Belongs to the cytochrome P450 family.</text>
</comment>
<evidence type="ECO:0000256" key="2">
    <source>
        <dbReference type="ARBA" id="ARBA00022617"/>
    </source>
</evidence>
<evidence type="ECO:0000313" key="8">
    <source>
        <dbReference type="EMBL" id="MBB6119553.1"/>
    </source>
</evidence>
<evidence type="ECO:0000256" key="3">
    <source>
        <dbReference type="ARBA" id="ARBA00022723"/>
    </source>
</evidence>
<keyword evidence="5 7" id="KW-0408">Iron</keyword>
<dbReference type="PRINTS" id="PR00385">
    <property type="entry name" value="P450"/>
</dbReference>
<accession>A0A841ILL7</accession>
<evidence type="ECO:0000313" key="9">
    <source>
        <dbReference type="Proteomes" id="UP000536604"/>
    </source>
</evidence>
<dbReference type="Proteomes" id="UP000536604">
    <property type="component" value="Unassembled WGS sequence"/>
</dbReference>
<dbReference type="EMBL" id="JACHJO010000004">
    <property type="protein sequence ID" value="MBB6119553.1"/>
    <property type="molecule type" value="Genomic_DNA"/>
</dbReference>
<dbReference type="FunFam" id="1.10.630.10:FF:000018">
    <property type="entry name" value="Cytochrome P450 monooxygenase"/>
    <property type="match status" value="1"/>
</dbReference>
<comment type="caution">
    <text evidence="8">The sequence shown here is derived from an EMBL/GenBank/DDBJ whole genome shotgun (WGS) entry which is preliminary data.</text>
</comment>
<dbReference type="InterPro" id="IPR036396">
    <property type="entry name" value="Cyt_P450_sf"/>
</dbReference>
<name>A0A841ILL7_9ACTN</name>
<organism evidence="8 9">
    <name type="scientific">Nocardiopsis algeriensis</name>
    <dbReference type="NCBI Taxonomy" id="1478215"/>
    <lineage>
        <taxon>Bacteria</taxon>
        <taxon>Bacillati</taxon>
        <taxon>Actinomycetota</taxon>
        <taxon>Actinomycetes</taxon>
        <taxon>Streptosporangiales</taxon>
        <taxon>Nocardiopsidaceae</taxon>
        <taxon>Nocardiopsis</taxon>
    </lineage>
</organism>
<dbReference type="RefSeq" id="WP_184289632.1">
    <property type="nucleotide sequence ID" value="NZ_JACHJO010000004.1"/>
</dbReference>
<keyword evidence="3 7" id="KW-0479">Metal-binding</keyword>
<keyword evidence="9" id="KW-1185">Reference proteome</keyword>
<gene>
    <name evidence="8" type="ORF">FHS13_001502</name>
</gene>
<dbReference type="CDD" id="cd11029">
    <property type="entry name" value="CYP107-like"/>
    <property type="match status" value="1"/>
</dbReference>